<sequence length="567" mass="61493">MAFLSTISGPSKGARHEIPPGEIIIGRHPECKVVVEVGAVSRHHAKIVRSDDAIQLEDLKSRNGTFVNGQLISGLHTLREGDQIRICEVEFSFHTGEQPGFMGPESSTGLLNDSGGSGFGVVLVDDDGSDADLESSSGQVEVQKDSSGVVRLDAGTDAKLRALLDISRSLGGQLVLDEVLPATLESLFRIFPQADRGFIVLETPDGKLVPRWAQNRSKSEEGTVRISRTIIRQVMNEGTPMISLDAASDERFEMSESIADFRIRSMICAPLIDSNGKAFGALQIDTMDQKNRFNAIDIDLLSSVATQAGVAIHNAKMHENALQQQAVEQDLRLANDVQHAFLPMSPPDVEGYEFHSFYRAAHHIGGDYFDYVDLGEGRVGIIVADVVGHGVAAAMYMAKLSAETRFCLASEPDPAKAIDKLNERMCSLPVEQFVTFLLLVLDPKEHTMTIVNAGHMPPIVLSPDGKLSEPGEEESGVPIAVMDGFEYERITVPIKPGDLAVLYTDGINEAMDINDEEFGMERVRAAVLAGGKPEVIGERILAEISDFAGNAPQFDDMCIVILGRNKT</sequence>
<evidence type="ECO:0000313" key="3">
    <source>
        <dbReference type="EMBL" id="QDS90092.1"/>
    </source>
</evidence>
<dbReference type="GO" id="GO:0016791">
    <property type="term" value="F:phosphatase activity"/>
    <property type="evidence" value="ECO:0007669"/>
    <property type="project" value="TreeGrafter"/>
</dbReference>
<keyword evidence="1 3" id="KW-0378">Hydrolase</keyword>
<evidence type="ECO:0000313" key="4">
    <source>
        <dbReference type="Proteomes" id="UP000319557"/>
    </source>
</evidence>
<dbReference type="PANTHER" id="PTHR43156:SF2">
    <property type="entry name" value="STAGE II SPORULATION PROTEIN E"/>
    <property type="match status" value="1"/>
</dbReference>
<dbReference type="InterPro" id="IPR003018">
    <property type="entry name" value="GAF"/>
</dbReference>
<dbReference type="AlphaFoldDB" id="A0A517M5D4"/>
<proteinExistence type="predicted"/>
<dbReference type="Gene3D" id="2.60.200.20">
    <property type="match status" value="1"/>
</dbReference>
<dbReference type="EMBL" id="CP036261">
    <property type="protein sequence ID" value="QDS90092.1"/>
    <property type="molecule type" value="Genomic_DNA"/>
</dbReference>
<dbReference type="InterPro" id="IPR052016">
    <property type="entry name" value="Bact_Sigma-Reg"/>
</dbReference>
<dbReference type="InterPro" id="IPR029016">
    <property type="entry name" value="GAF-like_dom_sf"/>
</dbReference>
<keyword evidence="4" id="KW-1185">Reference proteome</keyword>
<dbReference type="Gene3D" id="3.30.450.40">
    <property type="match status" value="1"/>
</dbReference>
<dbReference type="RefSeq" id="WP_145347979.1">
    <property type="nucleotide sequence ID" value="NZ_CP036261.1"/>
</dbReference>
<dbReference type="CDD" id="cd00060">
    <property type="entry name" value="FHA"/>
    <property type="match status" value="1"/>
</dbReference>
<dbReference type="InterPro" id="IPR008984">
    <property type="entry name" value="SMAD_FHA_dom_sf"/>
</dbReference>
<feature type="domain" description="FHA" evidence="2">
    <location>
        <begin position="23"/>
        <end position="72"/>
    </location>
</feature>
<dbReference type="SMART" id="SM00240">
    <property type="entry name" value="FHA"/>
    <property type="match status" value="1"/>
</dbReference>
<dbReference type="Proteomes" id="UP000319557">
    <property type="component" value="Chromosome"/>
</dbReference>
<dbReference type="PANTHER" id="PTHR43156">
    <property type="entry name" value="STAGE II SPORULATION PROTEIN E-RELATED"/>
    <property type="match status" value="1"/>
</dbReference>
<dbReference type="Gene3D" id="3.60.40.10">
    <property type="entry name" value="PPM-type phosphatase domain"/>
    <property type="match status" value="1"/>
</dbReference>
<dbReference type="OrthoDB" id="247273at2"/>
<name>A0A517M5D4_9BACT</name>
<dbReference type="KEGG" id="ruv:EC9_42960"/>
<dbReference type="Pfam" id="PF00498">
    <property type="entry name" value="FHA"/>
    <property type="match status" value="1"/>
</dbReference>
<reference evidence="3 4" key="1">
    <citation type="submission" date="2019-02" db="EMBL/GenBank/DDBJ databases">
        <title>Deep-cultivation of Planctomycetes and their phenomic and genomic characterization uncovers novel biology.</title>
        <authorList>
            <person name="Wiegand S."/>
            <person name="Jogler M."/>
            <person name="Boedeker C."/>
            <person name="Pinto D."/>
            <person name="Vollmers J."/>
            <person name="Rivas-Marin E."/>
            <person name="Kohn T."/>
            <person name="Peeters S.H."/>
            <person name="Heuer A."/>
            <person name="Rast P."/>
            <person name="Oberbeckmann S."/>
            <person name="Bunk B."/>
            <person name="Jeske O."/>
            <person name="Meyerdierks A."/>
            <person name="Storesund J.E."/>
            <person name="Kallscheuer N."/>
            <person name="Luecker S."/>
            <person name="Lage O.M."/>
            <person name="Pohl T."/>
            <person name="Merkel B.J."/>
            <person name="Hornburger P."/>
            <person name="Mueller R.-W."/>
            <person name="Bruemmer F."/>
            <person name="Labrenz M."/>
            <person name="Spormann A.M."/>
            <person name="Op den Camp H."/>
            <person name="Overmann J."/>
            <person name="Amann R."/>
            <person name="Jetten M.S.M."/>
            <person name="Mascher T."/>
            <person name="Medema M.H."/>
            <person name="Devos D.P."/>
            <person name="Kaster A.-K."/>
            <person name="Ovreas L."/>
            <person name="Rohde M."/>
            <person name="Galperin M.Y."/>
            <person name="Jogler C."/>
        </authorList>
    </citation>
    <scope>NUCLEOTIDE SEQUENCE [LARGE SCALE GENOMIC DNA]</scope>
    <source>
        <strain evidence="3 4">EC9</strain>
    </source>
</reference>
<dbReference type="SUPFAM" id="SSF49879">
    <property type="entry name" value="SMAD/FHA domain"/>
    <property type="match status" value="1"/>
</dbReference>
<dbReference type="InterPro" id="IPR036457">
    <property type="entry name" value="PPM-type-like_dom_sf"/>
</dbReference>
<dbReference type="SMART" id="SM00065">
    <property type="entry name" value="GAF"/>
    <property type="match status" value="1"/>
</dbReference>
<dbReference type="InterPro" id="IPR000253">
    <property type="entry name" value="FHA_dom"/>
</dbReference>
<dbReference type="SUPFAM" id="SSF55781">
    <property type="entry name" value="GAF domain-like"/>
    <property type="match status" value="1"/>
</dbReference>
<gene>
    <name evidence="3" type="primary">rsbU_1</name>
    <name evidence="3" type="ORF">EC9_42960</name>
</gene>
<evidence type="ECO:0000259" key="2">
    <source>
        <dbReference type="PROSITE" id="PS50006"/>
    </source>
</evidence>
<dbReference type="Pfam" id="PF13185">
    <property type="entry name" value="GAF_2"/>
    <property type="match status" value="1"/>
</dbReference>
<dbReference type="EC" id="3.1.3.3" evidence="3"/>
<organism evidence="3 4">
    <name type="scientific">Rosistilla ulvae</name>
    <dbReference type="NCBI Taxonomy" id="1930277"/>
    <lineage>
        <taxon>Bacteria</taxon>
        <taxon>Pseudomonadati</taxon>
        <taxon>Planctomycetota</taxon>
        <taxon>Planctomycetia</taxon>
        <taxon>Pirellulales</taxon>
        <taxon>Pirellulaceae</taxon>
        <taxon>Rosistilla</taxon>
    </lineage>
</organism>
<dbReference type="SMART" id="SM00331">
    <property type="entry name" value="PP2C_SIG"/>
    <property type="match status" value="1"/>
</dbReference>
<dbReference type="PROSITE" id="PS50006">
    <property type="entry name" value="FHA_DOMAIN"/>
    <property type="match status" value="1"/>
</dbReference>
<dbReference type="SUPFAM" id="SSF81606">
    <property type="entry name" value="PP2C-like"/>
    <property type="match status" value="1"/>
</dbReference>
<dbReference type="InterPro" id="IPR001932">
    <property type="entry name" value="PPM-type_phosphatase-like_dom"/>
</dbReference>
<protein>
    <submittedName>
        <fullName evidence="3">Phosphoserine phosphatase RsbU</fullName>
        <ecNumber evidence="3">3.1.3.3</ecNumber>
    </submittedName>
</protein>
<evidence type="ECO:0000256" key="1">
    <source>
        <dbReference type="ARBA" id="ARBA00022801"/>
    </source>
</evidence>
<dbReference type="Pfam" id="PF07228">
    <property type="entry name" value="SpoIIE"/>
    <property type="match status" value="1"/>
</dbReference>
<accession>A0A517M5D4</accession>